<feature type="compositionally biased region" description="Acidic residues" evidence="1">
    <location>
        <begin position="1036"/>
        <end position="1054"/>
    </location>
</feature>
<gene>
    <name evidence="3" type="ordered locus">Nmag_1491</name>
    <name evidence="4" type="ORF">C500_19979</name>
</gene>
<evidence type="ECO:0000313" key="5">
    <source>
        <dbReference type="Proteomes" id="UP000001879"/>
    </source>
</evidence>
<feature type="transmembrane region" description="Helical" evidence="2">
    <location>
        <begin position="266"/>
        <end position="286"/>
    </location>
</feature>
<dbReference type="Proteomes" id="UP000001879">
    <property type="component" value="Chromosome"/>
</dbReference>
<dbReference type="Pfam" id="PF26448">
    <property type="entry name" value="DUF8127"/>
    <property type="match status" value="1"/>
</dbReference>
<feature type="region of interest" description="Disordered" evidence="1">
    <location>
        <begin position="759"/>
        <end position="801"/>
    </location>
</feature>
<evidence type="ECO:0000313" key="3">
    <source>
        <dbReference type="EMBL" id="ADD05067.1"/>
    </source>
</evidence>
<feature type="transmembrane region" description="Helical" evidence="2">
    <location>
        <begin position="852"/>
        <end position="875"/>
    </location>
</feature>
<dbReference type="eggNOG" id="arCOG01334">
    <property type="taxonomic scope" value="Archaea"/>
</dbReference>
<evidence type="ECO:0000313" key="6">
    <source>
        <dbReference type="Proteomes" id="UP000011543"/>
    </source>
</evidence>
<reference evidence="3" key="4">
    <citation type="submission" date="2016-09" db="EMBL/GenBank/DDBJ databases">
        <authorList>
            <person name="Pfeiffer F."/>
        </authorList>
    </citation>
    <scope>NUCLEOTIDE SEQUENCE</scope>
    <source>
        <strain evidence="3">ATCC 43099</strain>
    </source>
</reference>
<reference evidence="5" key="1">
    <citation type="submission" date="2010-02" db="EMBL/GenBank/DDBJ databases">
        <title>Complete sequence of chromosome of Natrialba magadii ATCC 43099.</title>
        <authorList>
            <consortium name="US DOE Joint Genome Institute"/>
            <person name="Lucas S."/>
            <person name="Copeland A."/>
            <person name="Lapidus A."/>
            <person name="Cheng J.-F."/>
            <person name="Bruce D."/>
            <person name="Goodwin L."/>
            <person name="Pitluck S."/>
            <person name="Davenport K."/>
            <person name="Saunders E."/>
            <person name="Detter J.C."/>
            <person name="Han C."/>
            <person name="Tapia R."/>
            <person name="Land M."/>
            <person name="Hauser L."/>
            <person name="Kyrpides N."/>
            <person name="Mikhailova N."/>
            <person name="De Castro R.E."/>
            <person name="Maupin-Furlow J.A."/>
            <person name="Woyke T."/>
        </authorList>
    </citation>
    <scope>NUCLEOTIDE SEQUENCE [LARGE SCALE GENOMIC DNA]</scope>
    <source>
        <strain evidence="5">ATCC 43099 / DSM 3394 / CCM 3739 / CIP 104546 / IAM 13178 / JCM 8861 / NBRC 102185 / NCIMB 2190 / MS3</strain>
    </source>
</reference>
<proteinExistence type="predicted"/>
<keyword evidence="5" id="KW-1185">Reference proteome</keyword>
<keyword evidence="2" id="KW-0812">Transmembrane</keyword>
<keyword evidence="2" id="KW-1133">Transmembrane helix</keyword>
<feature type="transmembrane region" description="Helical" evidence="2">
    <location>
        <begin position="914"/>
        <end position="934"/>
    </location>
</feature>
<keyword evidence="2" id="KW-0472">Membrane</keyword>
<feature type="compositionally biased region" description="Basic and acidic residues" evidence="1">
    <location>
        <begin position="1004"/>
        <end position="1020"/>
    </location>
</feature>
<feature type="transmembrane region" description="Helical" evidence="2">
    <location>
        <begin position="500"/>
        <end position="521"/>
    </location>
</feature>
<feature type="transmembrane region" description="Helical" evidence="2">
    <location>
        <begin position="43"/>
        <end position="64"/>
    </location>
</feature>
<sequence>MDSLLSLGLSVGLWIAAFAGARASAVVLCRSDVLTDQRQRLDAVVRLLLFGTVVVGTLAIYALYPLASTLVTELGLDTGRTELLAAANATAMTGTAVVGLLAVRRGQRPFRRWLREEPLTVDPAFRRRRWLADTVALFALTLVVQFDWYGLLPGDFVWTFPAAIVVWVGYLTLIEPLQAVTADSVRDPTEDERARIDRCYDRFGCNPGSVFVFSGSDPQTALRVVGRKAVRAVWVHDGFLDRVTDDELAVALAQAEGRSGPTLPTYFRLVAAVGLVGIVLGAFGYYTGANAFVDAAFAAFVLAFPLFLYYSYRGRNRVVHSDRFASERLGADTVRSAYRSIGSELGIIPEAKKDTVLPDRLNWLTIIEPSINYRIERLEREYGLDPAPTGDDRPAGLETESGGFTDASAMPTATVEASEADIRAANTVSGRTDGDEDDERTLSSAAETDRLKTAAASPDATTTTTTSASATAGTDGASADPNGGGAGNGTGGPPMLPHSYWRWVVLLSTVLWAAVFVAIGAEIELVSEMTLGGLLIGSWLGIPIGIYADSKGTQSAAGWPKYRKTVVVLAAIWLVNVVVGLWYVAKRPPSRPRSASDPTDGPDSIRTGTYSRKRLVAAVGLLAVGLVLTASFGIIMGDMLSMSEPAEVESFDPETELAQAAVAPAVLDLEDELTDAPADVERAVEEAAANGTYESDGDHPDELEAVATVTWFGEPPSYAVYEGEYYEWEGSVADGDGELRIELEPTTTSTVMDDVATPYGEANELEREVVDDTRDSGLDTDPNPDTDTDTDPDSDDEMPVTDHEMSVTNADDTVDEGVPNPGIVVDNGTYYAISSPAVESIAEDEWGFARQLLLGGFSALLTPVGIAFTVVGSWLTARLFRRESTTIGGRTGLSLALIAAVVAAVVSATSSTVFVVQNALLAGGVVLLATAGHYRDRGRRRRMRNLLLAIPAVVVLGSVLAAGPAGLFFAVVGLVPAGLVGWPLLIYGSRFSDDAASEEPTAVDSRDSGRSGPTDGRDSSTSDESPSGTGWHSSDGDTEFASDWPSSDEADGDETGSSHDNGSGRES</sequence>
<feature type="transmembrane region" description="Helical" evidence="2">
    <location>
        <begin position="12"/>
        <end position="31"/>
    </location>
</feature>
<feature type="transmembrane region" description="Helical" evidence="2">
    <location>
        <begin position="887"/>
        <end position="908"/>
    </location>
</feature>
<feature type="region of interest" description="Disordered" evidence="1">
    <location>
        <begin position="384"/>
        <end position="491"/>
    </location>
</feature>
<name>D3STQ0_NATMM</name>
<feature type="region of interest" description="Disordered" evidence="1">
    <location>
        <begin position="997"/>
        <end position="1067"/>
    </location>
</feature>
<dbReference type="STRING" id="547559.Nmag_1491"/>
<evidence type="ECO:0000256" key="1">
    <source>
        <dbReference type="SAM" id="MobiDB-lite"/>
    </source>
</evidence>
<dbReference type="KEGG" id="nmg:Nmag_1491"/>
<feature type="transmembrane region" description="Helical" evidence="2">
    <location>
        <begin position="130"/>
        <end position="150"/>
    </location>
</feature>
<feature type="transmembrane region" description="Helical" evidence="2">
    <location>
        <begin position="566"/>
        <end position="585"/>
    </location>
</feature>
<evidence type="ECO:0000313" key="4">
    <source>
        <dbReference type="EMBL" id="ELY23440.1"/>
    </source>
</evidence>
<dbReference type="PaxDb" id="547559-Nmag_1491"/>
<feature type="transmembrane region" description="Helical" evidence="2">
    <location>
        <begin position="946"/>
        <end position="962"/>
    </location>
</feature>
<dbReference type="HOGENOM" id="CLU_288153_0_0_2"/>
<feature type="compositionally biased region" description="Polar residues" evidence="1">
    <location>
        <begin position="1022"/>
        <end position="1032"/>
    </location>
</feature>
<dbReference type="EMBL" id="CP001932">
    <property type="protein sequence ID" value="ADD05067.1"/>
    <property type="molecule type" value="Genomic_DNA"/>
</dbReference>
<reference evidence="4 6" key="3">
    <citation type="journal article" date="2014" name="PLoS Genet.">
        <title>Phylogenetically driven sequencing of extremely halophilic archaea reveals strategies for static and dynamic osmo-response.</title>
        <authorList>
            <person name="Becker E.A."/>
            <person name="Seitzer P.M."/>
            <person name="Tritt A."/>
            <person name="Larsen D."/>
            <person name="Krusor M."/>
            <person name="Yao A.I."/>
            <person name="Wu D."/>
            <person name="Madern D."/>
            <person name="Eisen J.A."/>
            <person name="Darling A.E."/>
            <person name="Facciotti M.T."/>
        </authorList>
    </citation>
    <scope>NUCLEOTIDE SEQUENCE [LARGE SCALE GENOMIC DNA]</scope>
    <source>
        <strain evidence="6">ATCC 43099 / DSM 3394 / CCM 3739 / CIP 104546 / IAM 13178 / JCM 8861 / NBRC 102185 / NCIMB 2190 / MS3</strain>
        <strain evidence="4">MS-3</strain>
    </source>
</reference>
<organism evidence="3 5">
    <name type="scientific">Natrialba magadii (strain ATCC 43099 / DSM 3394 / CCM 3739 / CIP 104546 / IAM 13178 / JCM 8861 / NBRC 102185 / NCIMB 2190 / MS3)</name>
    <name type="common">Natronobacterium magadii</name>
    <dbReference type="NCBI Taxonomy" id="547559"/>
    <lineage>
        <taxon>Archaea</taxon>
        <taxon>Methanobacteriati</taxon>
        <taxon>Methanobacteriota</taxon>
        <taxon>Stenosarchaea group</taxon>
        <taxon>Halobacteria</taxon>
        <taxon>Halobacteriales</taxon>
        <taxon>Natrialbaceae</taxon>
        <taxon>Natrialba</taxon>
    </lineage>
</organism>
<feature type="compositionally biased region" description="Basic and acidic residues" evidence="1">
    <location>
        <begin position="764"/>
        <end position="777"/>
    </location>
</feature>
<dbReference type="OrthoDB" id="185336at2157"/>
<feature type="transmembrane region" description="Helical" evidence="2">
    <location>
        <begin position="84"/>
        <end position="103"/>
    </location>
</feature>
<dbReference type="PATRIC" id="fig|547559.17.peg.3945"/>
<feature type="transmembrane region" description="Helical" evidence="2">
    <location>
        <begin position="615"/>
        <end position="636"/>
    </location>
</feature>
<feature type="compositionally biased region" description="Gly residues" evidence="1">
    <location>
        <begin position="482"/>
        <end position="491"/>
    </location>
</feature>
<dbReference type="EMBL" id="AOHS01000061">
    <property type="protein sequence ID" value="ELY23440.1"/>
    <property type="molecule type" value="Genomic_DNA"/>
</dbReference>
<accession>D3STQ0</accession>
<feature type="transmembrane region" description="Helical" evidence="2">
    <location>
        <begin position="292"/>
        <end position="312"/>
    </location>
</feature>
<reference evidence="3 5" key="2">
    <citation type="journal article" date="2012" name="BMC Genomics">
        <title>A comparative genomics perspective on the genetic content of the alkaliphilic haloarchaeon Natrialba magadii ATCC 43099T.</title>
        <authorList>
            <person name="Siddaramappa S."/>
            <person name="Challacombe J.F."/>
            <person name="Decastro R.E."/>
            <person name="Pfeiffer F."/>
            <person name="Sastre D.E."/>
            <person name="Gimenez M.I."/>
            <person name="Paggi R.A."/>
            <person name="Detter J.C."/>
            <person name="Davenport K.W."/>
            <person name="Goodwin L.A."/>
            <person name="Kyrpides N."/>
            <person name="Tapia R."/>
            <person name="Pitluck S."/>
            <person name="Lucas S."/>
            <person name="Woyke T."/>
            <person name="Maupin-Furlow J.A."/>
        </authorList>
    </citation>
    <scope>NUCLEOTIDE SEQUENCE [LARGE SCALE GENOMIC DNA]</scope>
    <source>
        <strain evidence="3">ATCC 43099</strain>
        <strain evidence="5">ATCC 43099 / DSM 3394 / CCM 3739 / CIP 104546 / IAM 13178 / JCM 8861 / NBRC 102185 / NCIMB 2190 / MS3</strain>
    </source>
</reference>
<feature type="transmembrane region" description="Helical" evidence="2">
    <location>
        <begin position="156"/>
        <end position="174"/>
    </location>
</feature>
<feature type="compositionally biased region" description="Acidic residues" evidence="1">
    <location>
        <begin position="782"/>
        <end position="799"/>
    </location>
</feature>
<feature type="compositionally biased region" description="Low complexity" evidence="1">
    <location>
        <begin position="453"/>
        <end position="481"/>
    </location>
</feature>
<dbReference type="Proteomes" id="UP000011543">
    <property type="component" value="Unassembled WGS sequence"/>
</dbReference>
<dbReference type="AlphaFoldDB" id="D3STQ0"/>
<evidence type="ECO:0000256" key="2">
    <source>
        <dbReference type="SAM" id="Phobius"/>
    </source>
</evidence>
<protein>
    <submittedName>
        <fullName evidence="3">Uncharacterized protein</fullName>
    </submittedName>
</protein>
<dbReference type="InterPro" id="IPR058440">
    <property type="entry name" value="DUF8127"/>
</dbReference>
<feature type="transmembrane region" description="Helical" evidence="2">
    <location>
        <begin position="968"/>
        <end position="987"/>
    </location>
</feature>